<reference evidence="3" key="1">
    <citation type="submission" date="2017-02" db="EMBL/GenBank/DDBJ databases">
        <authorList>
            <person name="Varghese N."/>
            <person name="Submissions S."/>
        </authorList>
    </citation>
    <scope>NUCLEOTIDE SEQUENCE [LARGE SCALE GENOMIC DNA]</scope>
    <source>
        <strain evidence="3">ATCC 27862</strain>
    </source>
</reference>
<dbReference type="InterPro" id="IPR014001">
    <property type="entry name" value="Helicase_ATP-bd"/>
</dbReference>
<name>A0A1T4LRR9_9BACT</name>
<dbReference type="Pfam" id="PF04851">
    <property type="entry name" value="ResIII"/>
    <property type="match status" value="1"/>
</dbReference>
<proteinExistence type="predicted"/>
<dbReference type="GO" id="GO:0005524">
    <property type="term" value="F:ATP binding"/>
    <property type="evidence" value="ECO:0007669"/>
    <property type="project" value="InterPro"/>
</dbReference>
<gene>
    <name evidence="2" type="ORF">SAMN02745154_00527</name>
</gene>
<dbReference type="GO" id="GO:0006304">
    <property type="term" value="P:DNA modification"/>
    <property type="evidence" value="ECO:0007669"/>
    <property type="project" value="InterPro"/>
</dbReference>
<dbReference type="InterPro" id="IPR027417">
    <property type="entry name" value="P-loop_NTPase"/>
</dbReference>
<dbReference type="Gene3D" id="3.90.1570.30">
    <property type="match status" value="1"/>
</dbReference>
<dbReference type="InterPro" id="IPR050742">
    <property type="entry name" value="Helicase_Restrict-Modif_Enz"/>
</dbReference>
<dbReference type="InterPro" id="IPR006935">
    <property type="entry name" value="Helicase/UvrB_N"/>
</dbReference>
<dbReference type="SMART" id="SM00487">
    <property type="entry name" value="DEXDc"/>
    <property type="match status" value="1"/>
</dbReference>
<feature type="domain" description="Helicase ATP-binding" evidence="1">
    <location>
        <begin position="181"/>
        <end position="342"/>
    </location>
</feature>
<dbReference type="STRING" id="171291.SAMN02745154_00527"/>
<sequence length="779" mass="89474">MKPEYLSLSEEDTKRKFINPILESPTRGWKEYIQMEYPISLGRIQTTDNEPIRVNSKKADYVLKSKQGQIIAVIEAKAYKFHVGEGIAQAKEYAKKLDVPICYSTNGRTFYEIIFDGTKYSEREFELKDFPSQDELTEMFLKYRKDIKAENLEFINYKGRIENNGKKPRYYQKIAINKVLNAIANKQKRILLVMATGTGKTFVAKKIIEALNKNKPNSKILFLCDREALASQTCNEFSSFNNKIIRIGADKNNKYDKAAEIYVSLYHQLAPTSEKNPLLNYKPDFFDYIIIDECHRGSSNENSEWRKILDYFNTATHIGLTATPKESDDVSNAMYFGEPVYVYSLKEGIDDGYLATYTIFQIDMDDVENAAQTVGMKDDNGILILKAPTESEINRSYKYKERNKTVAREITKYLQSTDPYAKTIVFCKNDEHALDIKNELIKLNQEEMSKATSLGKSYIVRITANDDEGKAQLENFCSPYSKYPVIATTAELLTTGVDTQTVKFIVLDTQIKSDIKLKQIIGRGTRVRIYKEEDRQQFKDKTHFVIMDFGKSTDMLKNDDFFALPNVIYKGKPEQISEMLKTASAFRNIPRIKNVVTGEKVSVINKNILKLGEDFNLTSDKFVEIAQEKILKQFPTINDFNEAFLSLDIIEKSNFVPQILKDNEIKIDVLRDYKNIKDNIEDFDVLRIIAYNKIPTTLSSNVRIIKSSSVYNDLNDIQKEIVSLLLDKYQANGINDLISLQTLELEPLSNYGGMKKIINIIGGRDKYNELINNMLKLIL</sequence>
<keyword evidence="3" id="KW-1185">Reference proteome</keyword>
<dbReference type="RefSeq" id="WP_078747242.1">
    <property type="nucleotide sequence ID" value="NZ_CP137850.1"/>
</dbReference>
<dbReference type="PROSITE" id="PS51192">
    <property type="entry name" value="HELICASE_ATP_BIND_1"/>
    <property type="match status" value="1"/>
</dbReference>
<dbReference type="Gene3D" id="3.40.50.300">
    <property type="entry name" value="P-loop containing nucleotide triphosphate hydrolases"/>
    <property type="match status" value="2"/>
</dbReference>
<evidence type="ECO:0000259" key="1">
    <source>
        <dbReference type="PROSITE" id="PS51192"/>
    </source>
</evidence>
<dbReference type="GO" id="GO:0003677">
    <property type="term" value="F:DNA binding"/>
    <property type="evidence" value="ECO:0007669"/>
    <property type="project" value="InterPro"/>
</dbReference>
<dbReference type="Pfam" id="PF08463">
    <property type="entry name" value="EcoEI_R_C"/>
    <property type="match status" value="1"/>
</dbReference>
<dbReference type="InterPro" id="IPR013670">
    <property type="entry name" value="EcoEI_R_C_dom"/>
</dbReference>
<dbReference type="GO" id="GO:0005829">
    <property type="term" value="C:cytosol"/>
    <property type="evidence" value="ECO:0007669"/>
    <property type="project" value="TreeGrafter"/>
</dbReference>
<dbReference type="AlphaFoldDB" id="A0A1T4LRR9"/>
<dbReference type="GO" id="GO:0016787">
    <property type="term" value="F:hydrolase activity"/>
    <property type="evidence" value="ECO:0007669"/>
    <property type="project" value="InterPro"/>
</dbReference>
<dbReference type="EMBL" id="FUXF01000019">
    <property type="protein sequence ID" value="SJZ57331.1"/>
    <property type="molecule type" value="Genomic_DNA"/>
</dbReference>
<accession>A0A1T4LRR9</accession>
<dbReference type="Proteomes" id="UP000190389">
    <property type="component" value="Unassembled WGS sequence"/>
</dbReference>
<dbReference type="SUPFAM" id="SSF52540">
    <property type="entry name" value="P-loop containing nucleoside triphosphate hydrolases"/>
    <property type="match status" value="2"/>
</dbReference>
<dbReference type="NCBIfam" id="NF046051">
    <property type="entry name" value="restrict_EcoAI"/>
    <property type="match status" value="1"/>
</dbReference>
<protein>
    <submittedName>
        <fullName evidence="2">Type I restriction enzyme, R subunit</fullName>
    </submittedName>
</protein>
<dbReference type="OrthoDB" id="9802848at2"/>
<evidence type="ECO:0000313" key="2">
    <source>
        <dbReference type="EMBL" id="SJZ57331.1"/>
    </source>
</evidence>
<evidence type="ECO:0000313" key="3">
    <source>
        <dbReference type="Proteomes" id="UP000190389"/>
    </source>
</evidence>
<dbReference type="CDD" id="cd18032">
    <property type="entry name" value="DEXHc_RE_I_III_res"/>
    <property type="match status" value="1"/>
</dbReference>
<dbReference type="PANTHER" id="PTHR47396:SF1">
    <property type="entry name" value="ATP-DEPENDENT HELICASE IRC3-RELATED"/>
    <property type="match status" value="1"/>
</dbReference>
<organism evidence="2 3">
    <name type="scientific">Mycoplasmopsis verecunda</name>
    <dbReference type="NCBI Taxonomy" id="171291"/>
    <lineage>
        <taxon>Bacteria</taxon>
        <taxon>Bacillati</taxon>
        <taxon>Mycoplasmatota</taxon>
        <taxon>Mycoplasmoidales</taxon>
        <taxon>Metamycoplasmataceae</taxon>
        <taxon>Mycoplasmopsis</taxon>
    </lineage>
</organism>
<dbReference type="PANTHER" id="PTHR47396">
    <property type="entry name" value="TYPE I RESTRICTION ENZYME ECOKI R PROTEIN"/>
    <property type="match status" value="1"/>
</dbReference>